<proteinExistence type="predicted"/>
<name>A0ABY9DFT4_VITVI</name>
<organism evidence="1 2">
    <name type="scientific">Vitis vinifera</name>
    <name type="common">Grape</name>
    <dbReference type="NCBI Taxonomy" id="29760"/>
    <lineage>
        <taxon>Eukaryota</taxon>
        <taxon>Viridiplantae</taxon>
        <taxon>Streptophyta</taxon>
        <taxon>Embryophyta</taxon>
        <taxon>Tracheophyta</taxon>
        <taxon>Spermatophyta</taxon>
        <taxon>Magnoliopsida</taxon>
        <taxon>eudicotyledons</taxon>
        <taxon>Gunneridae</taxon>
        <taxon>Pentapetalae</taxon>
        <taxon>rosids</taxon>
        <taxon>Vitales</taxon>
        <taxon>Vitaceae</taxon>
        <taxon>Viteae</taxon>
        <taxon>Vitis</taxon>
    </lineage>
</organism>
<keyword evidence="2" id="KW-1185">Reference proteome</keyword>
<sequence length="96" mass="11198">MDMPKEIFLKDYKLPDYYFDTMDLNFFCWVRRKQLSIQKRIVLPRIEGSPFPLVLDGVDLKLVSVKVNSKELKKEDYVLSSCHLTLPSLPSGEFAL</sequence>
<dbReference type="InterPro" id="IPR012779">
    <property type="entry name" value="Peptidase_M1_pepN"/>
</dbReference>
<evidence type="ECO:0000313" key="1">
    <source>
        <dbReference type="EMBL" id="WKA06487.1"/>
    </source>
</evidence>
<reference evidence="1 2" key="1">
    <citation type="journal article" date="2023" name="Hortic Res">
        <title>The complete reference genome for grapevine (Vitis vinifera L.) genetics and breeding.</title>
        <authorList>
            <person name="Shi X."/>
            <person name="Cao S."/>
            <person name="Wang X."/>
            <person name="Huang S."/>
            <person name="Wang Y."/>
            <person name="Liu Z."/>
            <person name="Liu W."/>
            <person name="Leng X."/>
            <person name="Peng Y."/>
            <person name="Wang N."/>
            <person name="Wang Y."/>
            <person name="Ma Z."/>
            <person name="Xu X."/>
            <person name="Zhang F."/>
            <person name="Xue H."/>
            <person name="Zhong H."/>
            <person name="Wang Y."/>
            <person name="Zhang K."/>
            <person name="Velt A."/>
            <person name="Avia K."/>
            <person name="Holtgrawe D."/>
            <person name="Grimplet J."/>
            <person name="Matus J.T."/>
            <person name="Ware D."/>
            <person name="Wu X."/>
            <person name="Wang H."/>
            <person name="Liu C."/>
            <person name="Fang Y."/>
            <person name="Rustenholz C."/>
            <person name="Cheng Z."/>
            <person name="Xiao H."/>
            <person name="Zhou Y."/>
        </authorList>
    </citation>
    <scope>NUCLEOTIDE SEQUENCE [LARGE SCALE GENOMIC DNA]</scope>
    <source>
        <strain evidence="2">cv. Pinot noir / PN40024</strain>
        <tissue evidence="1">Leaf</tissue>
    </source>
</reference>
<dbReference type="EMBL" id="CP126663">
    <property type="protein sequence ID" value="WKA06487.1"/>
    <property type="molecule type" value="Genomic_DNA"/>
</dbReference>
<gene>
    <name evidence="1" type="ORF">VitviT2T_024383</name>
</gene>
<protein>
    <submittedName>
        <fullName evidence="1">Uncharacterized protein</fullName>
    </submittedName>
</protein>
<accession>A0ABY9DFT4</accession>
<dbReference type="Gene3D" id="2.60.40.1730">
    <property type="entry name" value="tricorn interacting facor f3 domain"/>
    <property type="match status" value="1"/>
</dbReference>
<evidence type="ECO:0000313" key="2">
    <source>
        <dbReference type="Proteomes" id="UP001227230"/>
    </source>
</evidence>
<dbReference type="PANTHER" id="PTHR46322:SF1">
    <property type="entry name" value="PUROMYCIN-SENSITIVE AMINOPEPTIDASE"/>
    <property type="match status" value="1"/>
</dbReference>
<dbReference type="InterPro" id="IPR042097">
    <property type="entry name" value="Aminopeptidase_N-like_N_sf"/>
</dbReference>
<dbReference type="PANTHER" id="PTHR46322">
    <property type="entry name" value="PUROMYCIN-SENSITIVE AMINOPEPTIDASE"/>
    <property type="match status" value="1"/>
</dbReference>
<dbReference type="Proteomes" id="UP001227230">
    <property type="component" value="Chromosome 16"/>
</dbReference>